<feature type="coiled-coil region" evidence="1">
    <location>
        <begin position="8"/>
        <end position="51"/>
    </location>
</feature>
<keyword evidence="1" id="KW-0175">Coiled coil</keyword>
<evidence type="ECO:0000256" key="1">
    <source>
        <dbReference type="SAM" id="Coils"/>
    </source>
</evidence>
<accession>A0ABN7UR89</accession>
<proteinExistence type="predicted"/>
<organism evidence="2 3">
    <name type="scientific">Gigaspora margarita</name>
    <dbReference type="NCBI Taxonomy" id="4874"/>
    <lineage>
        <taxon>Eukaryota</taxon>
        <taxon>Fungi</taxon>
        <taxon>Fungi incertae sedis</taxon>
        <taxon>Mucoromycota</taxon>
        <taxon>Glomeromycotina</taxon>
        <taxon>Glomeromycetes</taxon>
        <taxon>Diversisporales</taxon>
        <taxon>Gigasporaceae</taxon>
        <taxon>Gigaspora</taxon>
    </lineage>
</organism>
<dbReference type="EMBL" id="CAJVQB010005284">
    <property type="protein sequence ID" value="CAG8657789.1"/>
    <property type="molecule type" value="Genomic_DNA"/>
</dbReference>
<comment type="caution">
    <text evidence="2">The sequence shown here is derived from an EMBL/GenBank/DDBJ whole genome shotgun (WGS) entry which is preliminary data.</text>
</comment>
<sequence length="75" mass="8824">MSKSSLNIDEKERRFEEISEYVQNLQKIGITYHLTKEISVLKDEIKDLKQEKFEIFVVNIAELVENFMKFAANGI</sequence>
<gene>
    <name evidence="2" type="ORF">GMARGA_LOCUS9716</name>
</gene>
<name>A0ABN7UR89_GIGMA</name>
<evidence type="ECO:0000313" key="3">
    <source>
        <dbReference type="Proteomes" id="UP000789901"/>
    </source>
</evidence>
<protein>
    <submittedName>
        <fullName evidence="2">44807_t:CDS:1</fullName>
    </submittedName>
</protein>
<evidence type="ECO:0000313" key="2">
    <source>
        <dbReference type="EMBL" id="CAG8657789.1"/>
    </source>
</evidence>
<dbReference type="Proteomes" id="UP000789901">
    <property type="component" value="Unassembled WGS sequence"/>
</dbReference>
<keyword evidence="3" id="KW-1185">Reference proteome</keyword>
<reference evidence="2 3" key="1">
    <citation type="submission" date="2021-06" db="EMBL/GenBank/DDBJ databases">
        <authorList>
            <person name="Kallberg Y."/>
            <person name="Tangrot J."/>
            <person name="Rosling A."/>
        </authorList>
    </citation>
    <scope>NUCLEOTIDE SEQUENCE [LARGE SCALE GENOMIC DNA]</scope>
    <source>
        <strain evidence="2 3">120-4 pot B 10/14</strain>
    </source>
</reference>